<name>W3VMK3_MOEAP</name>
<evidence type="ECO:0000313" key="3">
    <source>
        <dbReference type="Proteomes" id="UP000019462"/>
    </source>
</evidence>
<reference evidence="2 3" key="1">
    <citation type="journal article" date="2014" name="Genome Announc.">
        <title>Genome sequence of the basidiomycetous fungus Pseudozyma aphidis DSM70725, an efficient producer of biosurfactant mannosylerythritol lipids.</title>
        <authorList>
            <person name="Lorenz S."/>
            <person name="Guenther M."/>
            <person name="Grumaz C."/>
            <person name="Rupp S."/>
            <person name="Zibek S."/>
            <person name="Sohn K."/>
        </authorList>
    </citation>
    <scope>NUCLEOTIDE SEQUENCE [LARGE SCALE GENOMIC DNA]</scope>
    <source>
        <strain evidence="3">ATCC 32657 / CBS 517.83 / DSM 70725 / JCM 10318 / NBRC 10182 / NRRL Y-7954 / St-0401</strain>
    </source>
</reference>
<keyword evidence="3" id="KW-1185">Reference proteome</keyword>
<dbReference type="OrthoDB" id="10413269at2759"/>
<dbReference type="HOGENOM" id="CLU_1171056_0_0_1"/>
<accession>W3VMK3</accession>
<evidence type="ECO:0000256" key="1">
    <source>
        <dbReference type="SAM" id="MobiDB-lite"/>
    </source>
</evidence>
<dbReference type="EMBL" id="AWNI01000012">
    <property type="protein sequence ID" value="ETS62006.1"/>
    <property type="molecule type" value="Genomic_DNA"/>
</dbReference>
<dbReference type="Proteomes" id="UP000019462">
    <property type="component" value="Unassembled WGS sequence"/>
</dbReference>
<gene>
    <name evidence="2" type="ORF">PaG_03559</name>
</gene>
<evidence type="ECO:0000313" key="2">
    <source>
        <dbReference type="EMBL" id="ETS62006.1"/>
    </source>
</evidence>
<comment type="caution">
    <text evidence="2">The sequence shown here is derived from an EMBL/GenBank/DDBJ whole genome shotgun (WGS) entry which is preliminary data.</text>
</comment>
<dbReference type="AlphaFoldDB" id="W3VMK3"/>
<feature type="region of interest" description="Disordered" evidence="1">
    <location>
        <begin position="190"/>
        <end position="237"/>
    </location>
</feature>
<organism evidence="2 3">
    <name type="scientific">Moesziomyces aphidis</name>
    <name type="common">Pseudozyma aphidis</name>
    <dbReference type="NCBI Taxonomy" id="84754"/>
    <lineage>
        <taxon>Eukaryota</taxon>
        <taxon>Fungi</taxon>
        <taxon>Dikarya</taxon>
        <taxon>Basidiomycota</taxon>
        <taxon>Ustilaginomycotina</taxon>
        <taxon>Ustilaginomycetes</taxon>
        <taxon>Ustilaginales</taxon>
        <taxon>Ustilaginaceae</taxon>
        <taxon>Moesziomyces</taxon>
    </lineage>
</organism>
<proteinExistence type="predicted"/>
<feature type="compositionally biased region" description="Low complexity" evidence="1">
    <location>
        <begin position="209"/>
        <end position="221"/>
    </location>
</feature>
<protein>
    <submittedName>
        <fullName evidence="2">Uncharacterized protein</fullName>
    </submittedName>
</protein>
<sequence>MLDSRQEVKQDVRLHASFMHSAVADAGRGKGHRDSSHRPFGPSSATFSYTSRWAGPVAVCLRSCFSPASLEVSAQLVDAIPPARVDTRSKHVPVMADRDRDTSTLLGADIESHHLVDASERAELERKAFDIDGFVGIEHDFVSSDDEGTITRVFYRFGPHHTKPFDINLANLAGDLPGFLRMLRWPAEGETESDAQRHLDMLQRSGDYAATARTPPTTPNTRTEDSAAVNKVEDDQS</sequence>